<evidence type="ECO:0000259" key="1">
    <source>
        <dbReference type="Pfam" id="PF20248"/>
    </source>
</evidence>
<dbReference type="SUPFAM" id="SSF117281">
    <property type="entry name" value="Kelch motif"/>
    <property type="match status" value="1"/>
</dbReference>
<reference evidence="2 3" key="1">
    <citation type="submission" date="2023-06" db="EMBL/GenBank/DDBJ databases">
        <authorList>
            <person name="Oyuntsetseg B."/>
            <person name="Kim S.B."/>
        </authorList>
    </citation>
    <scope>NUCLEOTIDE SEQUENCE [LARGE SCALE GENOMIC DNA]</scope>
    <source>
        <strain evidence="2 3">4-36</strain>
    </source>
</reference>
<dbReference type="SMART" id="SM00612">
    <property type="entry name" value="Kelch"/>
    <property type="match status" value="6"/>
</dbReference>
<sequence>MALTVETLMLEIGRAFAPLEQRLRGAEIPLLFAEIGLPAPDVVLGAQAVQNAVGGTATALSTLPRVVTDLAAAIDAHDTARITAAVAAAAPMVRSVATAVDVVSTAITAAARTAGPSRAEVEAFAAELAQRLFGFALITYLEDRKPVAGYLLGLLGILESTPLAATPAAPAHVRRVLRVDRLTALLRDPVGVLADIYAWGSPEFDWDLLLRRLSIFLVAVTDFAFVQPGPPLFLRIAAVDVGVTDDPVPGVDAELRLATDQALNLTLPIGDTVALVVTSDAALEEKAAVELLPPAQLRVVPPTAEVRGGVRLGLQAPYADGAPPIVVLGTAGGSRIEARRLRATAGADLVWNPTERRADGALVFEAAVEGGKIVLDLSDADGFIGTLLPAGKIELDVDFVLTWSSATGLRFKGSGGAEVDVPVDLSAGPVTITSLHLALLLAAGGVTFEASGSITAQLGPVFAAVARTGAVLRLEQPPSGGSLGLADFSGGFKPPTGVGLSVDAGGISGGGTLSFEPDRGEYSGSLELEFADFLALKAIGLITTRQPDGSPGFSLLMVLTAEFGSGIQLGYGFRLLAVGGLVGLNRGMNLAALVEGVRTGAIESVAFPKDVVANAPRILSDLARFFPPDQGTFLIGPMAKIGWGTPTLVSISLGVIIEIPGTIAVLGVLKAALPTEDDPLLVVQAQFVGALELDKSRLWFFAKLFDSRILTMTIEGGMGVLVAWGDAPDLVLTVGGFHPAYRPPPLPFPIPDRLSVDILNRSNQLIRVSGYFAVTSNTVQFGAKAELRLGFSAFRVEGHLGFDALFQLSPFRFAIHIGAHVTLKAFGVGAFGIDLDFQLEGPAPWRAHGRGSIGFLFFSISANFDITWGENRDTTLPPVAVLPLLANEIGKLEGWDTRLPSGDNRTLVTLRQLPETGEIVLHPLGTLFVRQRALPLGVRLDRVGGQKAGDGKRFTVNPVDDSGLKRVSFTGDRFAMGQFQTLSDAAALSRPSYETQDAGLELTADTALATARVVRRSARYELHLIDSAATPRATTLAAPLKRFHSVSGPVFDELTRGSSTSRAALSARQAAQKQPFAVQDTVRVTEQRFVVAYRKSNRQAFPPGSIARPGRTTVTTFRSRATAEDALADFVAADRGLDGLLHVIPAAEAVGSPGVPGTWSAAGVLPVPVSTVDAVPLATGRVLLAGGTGQDGGAVASTTLFDPTADSWSTGPALGTARRRHTTTRLDDGRVLTAGGRGPDAVLATAEVADPAASVWTPAADLGVARHGHSATKLRGGRVLVAGGSGVRPGQDDGALAACEAFDPATGTWAPLPPMTDARTDHQAVLLQDGNVLVVGGAVPCGSGRSGQLAYCEVFDRAQEDWVVTGSLAQARTGHQATLLPDGSVLVTGGDPVVAADGTLDPHSLATAERYDPKSGTWSAAAPMPGGGRTGHRALLLSSGVVLVTGGTGTPERTAGYRSALLYDPDHNTWTTVSGLLRGRSAHAVTELPDDRVLVAAGVSGPDPAGTGEVLIP</sequence>
<dbReference type="Proteomes" id="UP001239397">
    <property type="component" value="Chromosome"/>
</dbReference>
<gene>
    <name evidence="2" type="ORF">QRX60_38245</name>
</gene>
<dbReference type="InterPro" id="IPR006652">
    <property type="entry name" value="Kelch_1"/>
</dbReference>
<dbReference type="Pfam" id="PF20248">
    <property type="entry name" value="DUF6603"/>
    <property type="match status" value="1"/>
</dbReference>
<dbReference type="Gene3D" id="2.120.10.80">
    <property type="entry name" value="Kelch-type beta propeller"/>
    <property type="match status" value="1"/>
</dbReference>
<dbReference type="EMBL" id="CP127295">
    <property type="protein sequence ID" value="WIX99852.1"/>
    <property type="molecule type" value="Genomic_DNA"/>
</dbReference>
<accession>A0A9Y2NHM2</accession>
<name>A0A9Y2NHM2_9PSEU</name>
<protein>
    <recommendedName>
        <fullName evidence="1">DUF6603 domain-containing protein</fullName>
    </recommendedName>
</protein>
<dbReference type="InterPro" id="IPR015915">
    <property type="entry name" value="Kelch-typ_b-propeller"/>
</dbReference>
<evidence type="ECO:0000313" key="2">
    <source>
        <dbReference type="EMBL" id="WIX99852.1"/>
    </source>
</evidence>
<dbReference type="InterPro" id="IPR037293">
    <property type="entry name" value="Gal_Oxidase_central_sf"/>
</dbReference>
<dbReference type="KEGG" id="amog:QRX60_38245"/>
<keyword evidence="3" id="KW-1185">Reference proteome</keyword>
<feature type="domain" description="DUF6603" evidence="1">
    <location>
        <begin position="423"/>
        <end position="984"/>
    </location>
</feature>
<dbReference type="SUPFAM" id="SSF50965">
    <property type="entry name" value="Galactose oxidase, central domain"/>
    <property type="match status" value="1"/>
</dbReference>
<dbReference type="PANTHER" id="PTHR45632">
    <property type="entry name" value="LD33804P"/>
    <property type="match status" value="1"/>
</dbReference>
<dbReference type="InterPro" id="IPR046538">
    <property type="entry name" value="DUF6603"/>
</dbReference>
<dbReference type="RefSeq" id="WP_285996331.1">
    <property type="nucleotide sequence ID" value="NZ_CP127295.1"/>
</dbReference>
<dbReference type="InterPro" id="IPR011043">
    <property type="entry name" value="Gal_Oxase/kelch_b-propeller"/>
</dbReference>
<evidence type="ECO:0000313" key="3">
    <source>
        <dbReference type="Proteomes" id="UP001239397"/>
    </source>
</evidence>
<proteinExistence type="predicted"/>
<organism evidence="2 3">
    <name type="scientific">Amycolatopsis mongoliensis</name>
    <dbReference type="NCBI Taxonomy" id="715475"/>
    <lineage>
        <taxon>Bacteria</taxon>
        <taxon>Bacillati</taxon>
        <taxon>Actinomycetota</taxon>
        <taxon>Actinomycetes</taxon>
        <taxon>Pseudonocardiales</taxon>
        <taxon>Pseudonocardiaceae</taxon>
        <taxon>Amycolatopsis</taxon>
    </lineage>
</organism>
<dbReference type="PANTHER" id="PTHR45632:SF26">
    <property type="entry name" value="BTB DOMAIN-CONTAINING PROTEIN"/>
    <property type="match status" value="1"/>
</dbReference>
<dbReference type="Gene3D" id="2.130.10.80">
    <property type="entry name" value="Galactose oxidase/kelch, beta-propeller"/>
    <property type="match status" value="3"/>
</dbReference>